<protein>
    <submittedName>
        <fullName evidence="1">Uncharacterized protein</fullName>
    </submittedName>
</protein>
<evidence type="ECO:0000313" key="1">
    <source>
        <dbReference type="EMBL" id="KOF93991.1"/>
    </source>
</evidence>
<dbReference type="EMBL" id="KQ417055">
    <property type="protein sequence ID" value="KOF93991.1"/>
    <property type="molecule type" value="Genomic_DNA"/>
</dbReference>
<name>A0A0L8HXS5_OCTBM</name>
<reference evidence="1" key="1">
    <citation type="submission" date="2015-07" db="EMBL/GenBank/DDBJ databases">
        <title>MeaNS - Measles Nucleotide Surveillance Program.</title>
        <authorList>
            <person name="Tran T."/>
            <person name="Druce J."/>
        </authorList>
    </citation>
    <scope>NUCLEOTIDE SEQUENCE</scope>
    <source>
        <strain evidence="1">UCB-OBI-ISO-001</strain>
        <tissue evidence="1">Gonad</tissue>
    </source>
</reference>
<proteinExistence type="predicted"/>
<sequence length="49" mass="5496">MVNGPRIEASNFCQDFQLQILSLNLNFSNFRTEFSNISTILLMPSASSV</sequence>
<dbReference type="AlphaFoldDB" id="A0A0L8HXS5"/>
<accession>A0A0L8HXS5</accession>
<organism evidence="1">
    <name type="scientific">Octopus bimaculoides</name>
    <name type="common">California two-spotted octopus</name>
    <dbReference type="NCBI Taxonomy" id="37653"/>
    <lineage>
        <taxon>Eukaryota</taxon>
        <taxon>Metazoa</taxon>
        <taxon>Spiralia</taxon>
        <taxon>Lophotrochozoa</taxon>
        <taxon>Mollusca</taxon>
        <taxon>Cephalopoda</taxon>
        <taxon>Coleoidea</taxon>
        <taxon>Octopodiformes</taxon>
        <taxon>Octopoda</taxon>
        <taxon>Incirrata</taxon>
        <taxon>Octopodidae</taxon>
        <taxon>Octopus</taxon>
    </lineage>
</organism>
<gene>
    <name evidence="1" type="ORF">OCBIM_22003031mg</name>
</gene>